<accession>A0ABR2X107</accession>
<dbReference type="EMBL" id="JASJQH010000081">
    <property type="protein sequence ID" value="KAK9767377.1"/>
    <property type="molecule type" value="Genomic_DNA"/>
</dbReference>
<sequence>MTICKKRQESSQKGINSKLRVKMVITIRDVFEIIDEKQLNRRQTGGDADDGALGLGLGLGDSSVDGVHNLIRAQTAKHGRES</sequence>
<proteinExistence type="predicted"/>
<name>A0ABR2X107_9FUNG</name>
<protein>
    <submittedName>
        <fullName evidence="1">Uncharacterized protein</fullName>
    </submittedName>
</protein>
<dbReference type="Proteomes" id="UP001479436">
    <property type="component" value="Unassembled WGS sequence"/>
</dbReference>
<reference evidence="1 2" key="1">
    <citation type="submission" date="2023-04" db="EMBL/GenBank/DDBJ databases">
        <title>Genome of Basidiobolus ranarum AG-B5.</title>
        <authorList>
            <person name="Stajich J.E."/>
            <person name="Carter-House D."/>
            <person name="Gryganskyi A."/>
        </authorList>
    </citation>
    <scope>NUCLEOTIDE SEQUENCE [LARGE SCALE GENOMIC DNA]</scope>
    <source>
        <strain evidence="1 2">AG-B5</strain>
    </source>
</reference>
<evidence type="ECO:0000313" key="1">
    <source>
        <dbReference type="EMBL" id="KAK9767377.1"/>
    </source>
</evidence>
<organism evidence="1 2">
    <name type="scientific">Basidiobolus ranarum</name>
    <dbReference type="NCBI Taxonomy" id="34480"/>
    <lineage>
        <taxon>Eukaryota</taxon>
        <taxon>Fungi</taxon>
        <taxon>Fungi incertae sedis</taxon>
        <taxon>Zoopagomycota</taxon>
        <taxon>Entomophthoromycotina</taxon>
        <taxon>Basidiobolomycetes</taxon>
        <taxon>Basidiobolales</taxon>
        <taxon>Basidiobolaceae</taxon>
        <taxon>Basidiobolus</taxon>
    </lineage>
</organism>
<feature type="non-terminal residue" evidence="1">
    <location>
        <position position="82"/>
    </location>
</feature>
<comment type="caution">
    <text evidence="1">The sequence shown here is derived from an EMBL/GenBank/DDBJ whole genome shotgun (WGS) entry which is preliminary data.</text>
</comment>
<keyword evidence="2" id="KW-1185">Reference proteome</keyword>
<evidence type="ECO:0000313" key="2">
    <source>
        <dbReference type="Proteomes" id="UP001479436"/>
    </source>
</evidence>
<gene>
    <name evidence="1" type="ORF">K7432_002862</name>
</gene>